<dbReference type="OrthoDB" id="9778896at2"/>
<comment type="subunit">
    <text evidence="2">Homotrimer.</text>
</comment>
<comment type="similarity">
    <text evidence="1 6">Belongs to the Cob(I)alamin adenosyltransferase family.</text>
</comment>
<organism evidence="8 9">
    <name type="scientific">Candidatus Methylomirabilis limnetica</name>
    <dbReference type="NCBI Taxonomy" id="2033718"/>
    <lineage>
        <taxon>Bacteria</taxon>
        <taxon>Candidatus Methylomirabilota</taxon>
        <taxon>Candidatus Methylomirabilia</taxon>
        <taxon>Candidatus Methylomirabilales</taxon>
        <taxon>Candidatus Methylomirabilaceae</taxon>
        <taxon>Candidatus Methylomirabilis</taxon>
    </lineage>
</organism>
<comment type="catalytic activity">
    <reaction evidence="6">
        <text>2 cob(II)yrinate a,c diamide + reduced [electron-transfer flavoprotein] + 2 ATP = 2 adenosylcob(III)yrinate a,c-diamide + 2 triphosphate + oxidized [electron-transfer flavoprotein] + 3 H(+)</text>
        <dbReference type="Rhea" id="RHEA:11528"/>
        <dbReference type="Rhea" id="RHEA-COMP:10685"/>
        <dbReference type="Rhea" id="RHEA-COMP:10686"/>
        <dbReference type="ChEBI" id="CHEBI:15378"/>
        <dbReference type="ChEBI" id="CHEBI:18036"/>
        <dbReference type="ChEBI" id="CHEBI:30616"/>
        <dbReference type="ChEBI" id="CHEBI:57692"/>
        <dbReference type="ChEBI" id="CHEBI:58307"/>
        <dbReference type="ChEBI" id="CHEBI:58503"/>
        <dbReference type="ChEBI" id="CHEBI:58537"/>
        <dbReference type="EC" id="2.5.1.17"/>
    </reaction>
</comment>
<keyword evidence="4 6" id="KW-0547">Nucleotide-binding</keyword>
<dbReference type="AlphaFoldDB" id="A0A2T4TVG7"/>
<dbReference type="Pfam" id="PF01923">
    <property type="entry name" value="Cob_adeno_trans"/>
    <property type="match status" value="1"/>
</dbReference>
<reference evidence="8 9" key="1">
    <citation type="submission" date="2017-09" db="EMBL/GenBank/DDBJ databases">
        <title>Bloom of a denitrifying methanotroph, Candidatus Methylomirabilis limnetica, in a deep stratified lake.</title>
        <authorList>
            <person name="Graf J.S."/>
            <person name="Marchant H.K."/>
            <person name="Tienken D."/>
            <person name="Hach P.F."/>
            <person name="Brand A."/>
            <person name="Schubert C.J."/>
            <person name="Kuypers M.M."/>
            <person name="Milucka J."/>
        </authorList>
    </citation>
    <scope>NUCLEOTIDE SEQUENCE [LARGE SCALE GENOMIC DNA]</scope>
    <source>
        <strain evidence="8 9">Zug</strain>
    </source>
</reference>
<keyword evidence="9" id="KW-1185">Reference proteome</keyword>
<dbReference type="GO" id="GO:0008817">
    <property type="term" value="F:corrinoid adenosyltransferase activity"/>
    <property type="evidence" value="ECO:0007669"/>
    <property type="project" value="UniProtKB-UniRule"/>
</dbReference>
<keyword evidence="5 6" id="KW-0067">ATP-binding</keyword>
<accession>A0A2T4TVG7</accession>
<keyword evidence="3 6" id="KW-0808">Transferase</keyword>
<dbReference type="InterPro" id="IPR036451">
    <property type="entry name" value="CblAdoTrfase-like_sf"/>
</dbReference>
<name>A0A2T4TVG7_9BACT</name>
<evidence type="ECO:0000256" key="3">
    <source>
        <dbReference type="ARBA" id="ARBA00022679"/>
    </source>
</evidence>
<evidence type="ECO:0000256" key="2">
    <source>
        <dbReference type="ARBA" id="ARBA00011233"/>
    </source>
</evidence>
<comment type="caution">
    <text evidence="8">The sequence shown here is derived from an EMBL/GenBank/DDBJ whole genome shotgun (WGS) entry which is preliminary data.</text>
</comment>
<dbReference type="NCBIfam" id="TIGR00636">
    <property type="entry name" value="PduO_Nterm"/>
    <property type="match status" value="1"/>
</dbReference>
<evidence type="ECO:0000256" key="4">
    <source>
        <dbReference type="ARBA" id="ARBA00022741"/>
    </source>
</evidence>
<keyword evidence="6" id="KW-0169">Cobalamin biosynthesis</keyword>
<evidence type="ECO:0000313" key="8">
    <source>
        <dbReference type="EMBL" id="PTL35068.1"/>
    </source>
</evidence>
<dbReference type="FunFam" id="1.20.1200.10:FF:000001">
    <property type="entry name" value="Cob(I)yrinic acid a,c-diamide adenosyltransferase"/>
    <property type="match status" value="1"/>
</dbReference>
<dbReference type="GO" id="GO:0009236">
    <property type="term" value="P:cobalamin biosynthetic process"/>
    <property type="evidence" value="ECO:0007669"/>
    <property type="project" value="UniProtKB-UniRule"/>
</dbReference>
<feature type="domain" description="Cobalamin adenosyltransferase-like" evidence="7">
    <location>
        <begin position="3"/>
        <end position="168"/>
    </location>
</feature>
<dbReference type="EC" id="2.5.1.17" evidence="6"/>
<dbReference type="PANTHER" id="PTHR12213">
    <property type="entry name" value="CORRINOID ADENOSYLTRANSFERASE"/>
    <property type="match status" value="1"/>
</dbReference>
<dbReference type="EMBL" id="NVQC01000030">
    <property type="protein sequence ID" value="PTL35068.1"/>
    <property type="molecule type" value="Genomic_DNA"/>
</dbReference>
<evidence type="ECO:0000256" key="5">
    <source>
        <dbReference type="ARBA" id="ARBA00022840"/>
    </source>
</evidence>
<protein>
    <recommendedName>
        <fullName evidence="6">Corrinoid adenosyltransferase</fullName>
        <ecNumber evidence="6">2.5.1.17</ecNumber>
    </recommendedName>
    <alternativeName>
        <fullName evidence="6">Cob(II)alamin adenosyltransferase</fullName>
    </alternativeName>
    <alternativeName>
        <fullName evidence="6">Cob(II)yrinic acid a,c-diamide adenosyltransferase</fullName>
    </alternativeName>
    <alternativeName>
        <fullName evidence="6">Cobinamide/cobalamin adenosyltransferase</fullName>
    </alternativeName>
</protein>
<dbReference type="RefSeq" id="WP_107563638.1">
    <property type="nucleotide sequence ID" value="NZ_NVQC01000030.1"/>
</dbReference>
<dbReference type="GO" id="GO:0005524">
    <property type="term" value="F:ATP binding"/>
    <property type="evidence" value="ECO:0007669"/>
    <property type="project" value="UniProtKB-UniRule"/>
</dbReference>
<evidence type="ECO:0000256" key="6">
    <source>
        <dbReference type="RuleBase" id="RU366026"/>
    </source>
</evidence>
<dbReference type="UniPathway" id="UPA00148">
    <property type="reaction ID" value="UER00233"/>
</dbReference>
<dbReference type="InterPro" id="IPR029499">
    <property type="entry name" value="PduO-typ"/>
</dbReference>
<dbReference type="Proteomes" id="UP000241436">
    <property type="component" value="Unassembled WGS sequence"/>
</dbReference>
<dbReference type="Gene3D" id="1.20.1200.10">
    <property type="entry name" value="Cobalamin adenosyltransferase-like"/>
    <property type="match status" value="1"/>
</dbReference>
<dbReference type="SUPFAM" id="SSF89028">
    <property type="entry name" value="Cobalamin adenosyltransferase-like"/>
    <property type="match status" value="1"/>
</dbReference>
<comment type="pathway">
    <text evidence="6">Cofactor biosynthesis; adenosylcobalamin biosynthesis; adenosylcobalamin from cob(II)yrinate a,c-diamide: step 2/7.</text>
</comment>
<dbReference type="PANTHER" id="PTHR12213:SF0">
    <property type="entry name" value="CORRINOID ADENOSYLTRANSFERASE MMAB"/>
    <property type="match status" value="1"/>
</dbReference>
<evidence type="ECO:0000259" key="7">
    <source>
        <dbReference type="Pfam" id="PF01923"/>
    </source>
</evidence>
<dbReference type="InterPro" id="IPR016030">
    <property type="entry name" value="CblAdoTrfase-like"/>
</dbReference>
<gene>
    <name evidence="8" type="ORF">CLG94_11325</name>
</gene>
<sequence length="180" mass="19878">MKIYTRKGDKGETGLIGGKRVLKSALRVEAYGEIDELNAVLGWIRAKLTDETIRADLLQIQRDLFAVGAQLADPSGHVEEKAEKTGISEGRVRELEGIIDRYDAVLSPLRAFILPGGSECGALLHLTRTVCRRAERRMVALSQDVPLSPVLIAYINRLSDLLFTLARAANREAGIEEIPW</sequence>
<reference evidence="9" key="2">
    <citation type="journal article" date="2018" name="Environ. Microbiol.">
        <title>Bloom of a denitrifying methanotroph, 'Candidatus Methylomirabilis limnetica', in a deep stratified lake.</title>
        <authorList>
            <person name="Graf J.S."/>
            <person name="Mayr M.J."/>
            <person name="Marchant H.K."/>
            <person name="Tienken D."/>
            <person name="Hach P.F."/>
            <person name="Brand A."/>
            <person name="Schubert C.J."/>
            <person name="Kuypers M.M."/>
            <person name="Milucka J."/>
        </authorList>
    </citation>
    <scope>NUCLEOTIDE SEQUENCE [LARGE SCALE GENOMIC DNA]</scope>
    <source>
        <strain evidence="9">Zug</strain>
    </source>
</reference>
<evidence type="ECO:0000256" key="1">
    <source>
        <dbReference type="ARBA" id="ARBA00007487"/>
    </source>
</evidence>
<comment type="catalytic activity">
    <reaction evidence="6">
        <text>2 cob(II)alamin + reduced [electron-transfer flavoprotein] + 2 ATP = 2 adenosylcob(III)alamin + 2 triphosphate + oxidized [electron-transfer flavoprotein] + 3 H(+)</text>
        <dbReference type="Rhea" id="RHEA:28671"/>
        <dbReference type="Rhea" id="RHEA-COMP:10685"/>
        <dbReference type="Rhea" id="RHEA-COMP:10686"/>
        <dbReference type="ChEBI" id="CHEBI:15378"/>
        <dbReference type="ChEBI" id="CHEBI:16304"/>
        <dbReference type="ChEBI" id="CHEBI:18036"/>
        <dbReference type="ChEBI" id="CHEBI:18408"/>
        <dbReference type="ChEBI" id="CHEBI:30616"/>
        <dbReference type="ChEBI" id="CHEBI:57692"/>
        <dbReference type="ChEBI" id="CHEBI:58307"/>
        <dbReference type="EC" id="2.5.1.17"/>
    </reaction>
</comment>
<proteinExistence type="inferred from homology"/>
<evidence type="ECO:0000313" key="9">
    <source>
        <dbReference type="Proteomes" id="UP000241436"/>
    </source>
</evidence>